<evidence type="ECO:0000313" key="1">
    <source>
        <dbReference type="Proteomes" id="UP000887565"/>
    </source>
</evidence>
<protein>
    <submittedName>
        <fullName evidence="2">Uncharacterized protein</fullName>
    </submittedName>
</protein>
<organism evidence="1 2">
    <name type="scientific">Romanomermis culicivorax</name>
    <name type="common">Nematode worm</name>
    <dbReference type="NCBI Taxonomy" id="13658"/>
    <lineage>
        <taxon>Eukaryota</taxon>
        <taxon>Metazoa</taxon>
        <taxon>Ecdysozoa</taxon>
        <taxon>Nematoda</taxon>
        <taxon>Enoplea</taxon>
        <taxon>Dorylaimia</taxon>
        <taxon>Mermithida</taxon>
        <taxon>Mermithoidea</taxon>
        <taxon>Mermithidae</taxon>
        <taxon>Romanomermis</taxon>
    </lineage>
</organism>
<dbReference type="AlphaFoldDB" id="A0A915J8R1"/>
<sequence>MTIVNEGPEYIAHDGLIGRTIAEKTRCLLGWSLREPKNFNDQIASCSKSDQKISDVNQKTTDQNRADSRLDNISRKLTTNEHSYANSNNNHRYQPYECRKIMRDDQPRPKIGQTLPPCEIFLTFKSNWALDTIFKSEKFYDFGDDYQSWFFPPIPEDLDDVDVTEFKNLLSPNFTEFDTFNNNYKPSLS</sequence>
<name>A0A915J8R1_ROMCU</name>
<proteinExistence type="predicted"/>
<reference evidence="2" key="1">
    <citation type="submission" date="2022-11" db="UniProtKB">
        <authorList>
            <consortium name="WormBaseParasite"/>
        </authorList>
    </citation>
    <scope>IDENTIFICATION</scope>
</reference>
<dbReference type="Proteomes" id="UP000887565">
    <property type="component" value="Unplaced"/>
</dbReference>
<evidence type="ECO:0000313" key="2">
    <source>
        <dbReference type="WBParaSite" id="nRc.2.0.1.t22863-RA"/>
    </source>
</evidence>
<accession>A0A915J8R1</accession>
<keyword evidence="1" id="KW-1185">Reference proteome</keyword>
<dbReference type="WBParaSite" id="nRc.2.0.1.t22863-RA">
    <property type="protein sequence ID" value="nRc.2.0.1.t22863-RA"/>
    <property type="gene ID" value="nRc.2.0.1.g22863"/>
</dbReference>